<organism evidence="2 3">
    <name type="scientific">Dioszegia hungarica</name>
    <dbReference type="NCBI Taxonomy" id="4972"/>
    <lineage>
        <taxon>Eukaryota</taxon>
        <taxon>Fungi</taxon>
        <taxon>Dikarya</taxon>
        <taxon>Basidiomycota</taxon>
        <taxon>Agaricomycotina</taxon>
        <taxon>Tremellomycetes</taxon>
        <taxon>Tremellales</taxon>
        <taxon>Bulleribasidiaceae</taxon>
        <taxon>Dioszegia</taxon>
    </lineage>
</organism>
<feature type="compositionally biased region" description="Basic and acidic residues" evidence="1">
    <location>
        <begin position="247"/>
        <end position="265"/>
    </location>
</feature>
<dbReference type="RefSeq" id="XP_052946580.1">
    <property type="nucleotide sequence ID" value="XM_053093457.1"/>
</dbReference>
<feature type="compositionally biased region" description="Pro residues" evidence="1">
    <location>
        <begin position="212"/>
        <end position="228"/>
    </location>
</feature>
<feature type="compositionally biased region" description="Gly residues" evidence="1">
    <location>
        <begin position="169"/>
        <end position="185"/>
    </location>
</feature>
<feature type="region of interest" description="Disordered" evidence="1">
    <location>
        <begin position="657"/>
        <end position="691"/>
    </location>
</feature>
<feature type="compositionally biased region" description="Basic and acidic residues" evidence="1">
    <location>
        <begin position="413"/>
        <end position="423"/>
    </location>
</feature>
<dbReference type="AlphaFoldDB" id="A0AA38H9C7"/>
<keyword evidence="3" id="KW-1185">Reference proteome</keyword>
<feature type="region of interest" description="Disordered" evidence="1">
    <location>
        <begin position="24"/>
        <end position="64"/>
    </location>
</feature>
<protein>
    <submittedName>
        <fullName evidence="2">Uncharacterized protein</fullName>
    </submittedName>
</protein>
<reference evidence="2" key="1">
    <citation type="journal article" date="2022" name="G3 (Bethesda)">
        <title>High quality genome of the basidiomycete yeast Dioszegia hungarica PDD-24b-2 isolated from cloud water.</title>
        <authorList>
            <person name="Jarrige D."/>
            <person name="Haridas S."/>
            <person name="Bleykasten-Grosshans C."/>
            <person name="Joly M."/>
            <person name="Nadalig T."/>
            <person name="Sancelme M."/>
            <person name="Vuilleumier S."/>
            <person name="Grigoriev I.V."/>
            <person name="Amato P."/>
            <person name="Bringel F."/>
        </authorList>
    </citation>
    <scope>NUCLEOTIDE SEQUENCE</scope>
    <source>
        <strain evidence="2">PDD-24b-2</strain>
    </source>
</reference>
<feature type="region of interest" description="Disordered" evidence="1">
    <location>
        <begin position="406"/>
        <end position="465"/>
    </location>
</feature>
<feature type="compositionally biased region" description="Basic and acidic residues" evidence="1">
    <location>
        <begin position="142"/>
        <end position="151"/>
    </location>
</feature>
<dbReference type="Proteomes" id="UP001164286">
    <property type="component" value="Unassembled WGS sequence"/>
</dbReference>
<feature type="compositionally biased region" description="Polar residues" evidence="1">
    <location>
        <begin position="933"/>
        <end position="947"/>
    </location>
</feature>
<feature type="region of interest" description="Disordered" evidence="1">
    <location>
        <begin position="495"/>
        <end position="599"/>
    </location>
</feature>
<comment type="caution">
    <text evidence="2">The sequence shown here is derived from an EMBL/GenBank/DDBJ whole genome shotgun (WGS) entry which is preliminary data.</text>
</comment>
<name>A0AA38H9C7_9TREE</name>
<feature type="compositionally biased region" description="Polar residues" evidence="1">
    <location>
        <begin position="962"/>
        <end position="982"/>
    </location>
</feature>
<sequence>MSLTLSRPFTISTYDPPSTVDFFTGGQALGGGPVPRAFERDATGTPPRQNSKSTDLDKTPPAEAKVLPWVERVETGTIPDGMFGPYDSVPPSRMPTLHEAPVPEPRGRIHHPFAYTASATIPFAAVGHEHETYDHGPAPPVKDGRERESEVMSRGAGLKSMYQAALGTFGGGKLGSSRTEGGGSPEHGNEHRSPRKAATSRGGSPVKSAPIRPVPTHDPPTDPLPPTPQARTTASGLGRKPAPVAEPPHHDSDDQPHLHRPHHDFPFSHHEAAQKQAAAVQQAHAEALARLEAVRGDVPDLPPSGPKGPRATYDTQTSGPSFGHIDHQDGHPTSARQSYQLPMGVGSAPMVRENAQSGGAFYRIPFGVPMTANLPRPMVLMRTGTGVGMGPGIGSIGLGMQGARLEEVPEVSEASRKRDDRSAFVETVEDEQEPKTPTLKVRNQSLPSQTASQAEPAPARTESELNPMRMSQQTMQNPYDSQTHAIDPEQYPPHMAQQREAHHRSRAPTHASKAPTQTARSARSHHHQPSQDHTFRTNRDGTENDKPAPSAHHQHAPTERTHKAHTVASDHRTFGGKTPSPEHHGHHHPPAPASIAPTSASNVKKIVKDSSFHDETLCELFEAARLNLIGPEAKKALQRAARARVIELKDIKEKGDASAAYPTVPAGYPTPPSSGEKRSKSKAKQSKQPTMSAVEEYAAIPVQDESIPPKWAQTLTDQMAELDARFAQLAEQQFQAELRKATTHMSPDAMHDETDTIPQDLINDLIFHGLPTSAFTADIAGFYPMGPPVHAGATYEYAPSAKIRTITPSHKARENSGDVTLTWGSEVEMPSGASPPKPRQPLGPTINVQPPTESNARTRLASIPSRTDPRTPVRTEIDLIEEQIIPGSGMAEKSLPDTPDAREHSVRSTAPSPEMARGTGAGAAADYFSNDQYQSRPTQSRSSTPVQNHAPRPATTYAKSAANGNGETNGLSYRSQHPTEPSAITQDAVTAPTHFTRHPEKHGKDIIYVKEAVEVAPELGPWDRVTQQLYTWALVWEDDSFTKALEGLALGRQVEMMPLTVFSMMTFKRLLNRNLTSNPPKACDKLFVPPLMAEAINKAVHNKQIDNARQILEDLWYPFGFKTPPRVIIALAKHRNEAEKWTAHRFDLSTGHLTTYGVTSGPQNLPDGRPFMWWHPIRAAWPEYHIPDPEQLKQRVEWVITPVEERNDNSLKALNYARNLLLGFRPELARDLVKLRETVWEEVKRLLHKKKLGHLVVHVDRDSHDHEV</sequence>
<feature type="region of interest" description="Disordered" evidence="1">
    <location>
        <begin position="130"/>
        <end position="156"/>
    </location>
</feature>
<feature type="region of interest" description="Disordered" evidence="1">
    <location>
        <begin position="826"/>
        <end position="920"/>
    </location>
</feature>
<accession>A0AA38H9C7</accession>
<feature type="compositionally biased region" description="Basic and acidic residues" evidence="1">
    <location>
        <begin position="529"/>
        <end position="546"/>
    </location>
</feature>
<feature type="region of interest" description="Disordered" evidence="1">
    <location>
        <begin position="933"/>
        <end position="982"/>
    </location>
</feature>
<dbReference type="EMBL" id="JAKWFO010000005">
    <property type="protein sequence ID" value="KAI9636803.1"/>
    <property type="molecule type" value="Genomic_DNA"/>
</dbReference>
<dbReference type="GeneID" id="77732662"/>
<evidence type="ECO:0000256" key="1">
    <source>
        <dbReference type="SAM" id="MobiDB-lite"/>
    </source>
</evidence>
<feature type="compositionally biased region" description="Polar residues" evidence="1">
    <location>
        <begin position="441"/>
        <end position="453"/>
    </location>
</feature>
<feature type="compositionally biased region" description="Basic and acidic residues" evidence="1">
    <location>
        <begin position="867"/>
        <end position="877"/>
    </location>
</feature>
<feature type="compositionally biased region" description="Polar residues" evidence="1">
    <location>
        <begin position="846"/>
        <end position="857"/>
    </location>
</feature>
<evidence type="ECO:0000313" key="2">
    <source>
        <dbReference type="EMBL" id="KAI9636803.1"/>
    </source>
</evidence>
<feature type="region of interest" description="Disordered" evidence="1">
    <location>
        <begin position="169"/>
        <end position="265"/>
    </location>
</feature>
<feature type="region of interest" description="Disordered" evidence="1">
    <location>
        <begin position="296"/>
        <end position="340"/>
    </location>
</feature>
<evidence type="ECO:0000313" key="3">
    <source>
        <dbReference type="Proteomes" id="UP001164286"/>
    </source>
</evidence>
<gene>
    <name evidence="2" type="ORF">MKK02DRAFT_45510</name>
</gene>
<proteinExistence type="predicted"/>